<evidence type="ECO:0000256" key="4">
    <source>
        <dbReference type="SAM" id="MobiDB-lite"/>
    </source>
</evidence>
<gene>
    <name evidence="5" type="ORF">FSZ31_09655</name>
</gene>
<evidence type="ECO:0000313" key="6">
    <source>
        <dbReference type="Proteomes" id="UP000321129"/>
    </source>
</evidence>
<evidence type="ECO:0000313" key="5">
    <source>
        <dbReference type="EMBL" id="TXC69174.1"/>
    </source>
</evidence>
<dbReference type="Gene3D" id="2.40.170.20">
    <property type="entry name" value="TonB-dependent receptor, beta-barrel domain"/>
    <property type="match status" value="1"/>
</dbReference>
<comment type="caution">
    <text evidence="5">The sequence shown here is derived from an EMBL/GenBank/DDBJ whole genome shotgun (WGS) entry which is preliminary data.</text>
</comment>
<accession>A0A5C6U8R5</accession>
<feature type="region of interest" description="Disordered" evidence="4">
    <location>
        <begin position="1"/>
        <end position="35"/>
    </location>
</feature>
<keyword evidence="6" id="KW-1185">Reference proteome</keyword>
<keyword evidence="2" id="KW-0472">Membrane</keyword>
<feature type="compositionally biased region" description="Low complexity" evidence="4">
    <location>
        <begin position="1"/>
        <end position="12"/>
    </location>
</feature>
<evidence type="ECO:0000256" key="1">
    <source>
        <dbReference type="ARBA" id="ARBA00004442"/>
    </source>
</evidence>
<dbReference type="InterPro" id="IPR037066">
    <property type="entry name" value="Plug_dom_sf"/>
</dbReference>
<name>A0A5C6U8R5_9SPHN</name>
<dbReference type="EMBL" id="VOPY01000002">
    <property type="protein sequence ID" value="TXC69174.1"/>
    <property type="molecule type" value="Genomic_DNA"/>
</dbReference>
<evidence type="ECO:0000256" key="2">
    <source>
        <dbReference type="ARBA" id="ARBA00023136"/>
    </source>
</evidence>
<protein>
    <recommendedName>
        <fullName evidence="7">TonB-dependent receptor</fullName>
    </recommendedName>
</protein>
<dbReference type="PANTHER" id="PTHR47234">
    <property type="match status" value="1"/>
</dbReference>
<organism evidence="5 6">
    <name type="scientific">Flavisphingopyxis soli</name>
    <dbReference type="NCBI Taxonomy" id="2601267"/>
    <lineage>
        <taxon>Bacteria</taxon>
        <taxon>Pseudomonadati</taxon>
        <taxon>Pseudomonadota</taxon>
        <taxon>Alphaproteobacteria</taxon>
        <taxon>Sphingomonadales</taxon>
        <taxon>Sphingopyxidaceae</taxon>
        <taxon>Flavisphingopyxis</taxon>
    </lineage>
</organism>
<dbReference type="PANTHER" id="PTHR47234:SF1">
    <property type="entry name" value="TONB-DEPENDENT RECEPTOR"/>
    <property type="match status" value="1"/>
</dbReference>
<proteinExistence type="predicted"/>
<evidence type="ECO:0000256" key="3">
    <source>
        <dbReference type="ARBA" id="ARBA00023237"/>
    </source>
</evidence>
<dbReference type="GO" id="GO:0009279">
    <property type="term" value="C:cell outer membrane"/>
    <property type="evidence" value="ECO:0007669"/>
    <property type="project" value="UniProtKB-SubCell"/>
</dbReference>
<reference evidence="5 6" key="1">
    <citation type="submission" date="2019-08" db="EMBL/GenBank/DDBJ databases">
        <title>Sphingorhabdus soil sp. nov., isolated from arctic soil.</title>
        <authorList>
            <person name="Liu Y."/>
        </authorList>
    </citation>
    <scope>NUCLEOTIDE SEQUENCE [LARGE SCALE GENOMIC DNA]</scope>
    <source>
        <strain evidence="5 6">D-2Q-5-6</strain>
    </source>
</reference>
<evidence type="ECO:0008006" key="7">
    <source>
        <dbReference type="Google" id="ProtNLM"/>
    </source>
</evidence>
<dbReference type="SUPFAM" id="SSF56935">
    <property type="entry name" value="Porins"/>
    <property type="match status" value="1"/>
</dbReference>
<dbReference type="AlphaFoldDB" id="A0A5C6U8R5"/>
<feature type="region of interest" description="Disordered" evidence="4">
    <location>
        <begin position="608"/>
        <end position="633"/>
    </location>
</feature>
<dbReference type="InterPro" id="IPR036942">
    <property type="entry name" value="Beta-barrel_TonB_sf"/>
</dbReference>
<dbReference type="Proteomes" id="UP000321129">
    <property type="component" value="Unassembled WGS sequence"/>
</dbReference>
<sequence length="799" mass="84976">MAQVTPPSSSEEPPADDAAKTAESGDAPASETQPGDIVVVGQRIRGAVDTDVKPELQLSEKDVASYGASSIGDLLAAIAPQVGGGRGRGGGQPVILLSGRRISSFRELRNIPSEAILRVDVLPEQVALKFGYAADQRVVNFILKPNFAAVTLEVEAGAPTDGGGGFHQQYEGSVVKLAPNSRINLSSEYKRDNAITQAQRGIATVPTTSDAIDQTPYRTLQSASDDFTLEGTVNRYFGDVTSATLNATLELASRNPLLGLASVPFTQSDDSVFTRSFPEYGALDQSSRTTTGHLGALVDSSLGKWKGSLTGNYDIVHSTTITQRGLDPVAAQAYIAGGGDLNAIFPPVALVSRDPDTADSRNRTFEIVANANGPVFDTAAGPVNLSLATGFQQFNIRSRSVRSGAVATADLTRGQKNAQASLDIPLARDGEGVLGFARSLSVNANIAYRDLSDFGGLTTYGYGLNFAPIDAVQFTASSSTEQGAPSLSQLGSPVIVNPNSFVFDYVTNTTVVIPTITGGNPALTADRRNVLDFGINVRLKKPDGLSLVANYIRERNDNPISSFPTLTAAIQSAFPDRVVRDSAGQLISVDLRPINFQREETDRIRVGLNYSSGGGRGGGPPMMGRGRPGGGPAEKPKLNYRFSLYDTVYLRDRIFIRDGLPVLDLLDGSATGSGGGQARHTVSTDAGAFYDGLGGFLRLSYGSATRVDGGTAIAPAGSTLDFGSKFNLDLRAFFDFDQKEKLVEAHPWLKHTRLRLSVNNLTNSYQRVSDENGIVPLSYQRGFVDPVGRYVEISLRKQF</sequence>
<comment type="subcellular location">
    <subcellularLocation>
        <location evidence="1">Cell outer membrane</location>
    </subcellularLocation>
</comment>
<dbReference type="Gene3D" id="2.170.130.10">
    <property type="entry name" value="TonB-dependent receptor, plug domain"/>
    <property type="match status" value="1"/>
</dbReference>
<feature type="compositionally biased region" description="Gly residues" evidence="4">
    <location>
        <begin position="612"/>
        <end position="632"/>
    </location>
</feature>
<keyword evidence="3" id="KW-0998">Cell outer membrane</keyword>